<organism evidence="3 4">
    <name type="scientific">Methylobacterium radiotolerans (strain ATCC 27329 / DSM 1819 / JCM 2831 / NBRC 15690 / NCIMB 10815 / 0-1)</name>
    <dbReference type="NCBI Taxonomy" id="426355"/>
    <lineage>
        <taxon>Bacteria</taxon>
        <taxon>Pseudomonadati</taxon>
        <taxon>Pseudomonadota</taxon>
        <taxon>Alphaproteobacteria</taxon>
        <taxon>Hyphomicrobiales</taxon>
        <taxon>Methylobacteriaceae</taxon>
        <taxon>Methylobacterium</taxon>
    </lineage>
</organism>
<dbReference type="Proteomes" id="UP000006589">
    <property type="component" value="Chromosome"/>
</dbReference>
<dbReference type="EMBL" id="CP001001">
    <property type="protein sequence ID" value="ACB23035.1"/>
    <property type="molecule type" value="Genomic_DNA"/>
</dbReference>
<accession>B1M0R5</accession>
<name>B1M0R5_METRJ</name>
<comment type="similarity">
    <text evidence="1">Belongs to the SDHAF4 family.</text>
</comment>
<protein>
    <recommendedName>
        <fullName evidence="5">DUF1674 domain-containing protein</fullName>
    </recommendedName>
</protein>
<dbReference type="KEGG" id="mrd:Mrad2831_1026"/>
<evidence type="ECO:0008006" key="5">
    <source>
        <dbReference type="Google" id="ProtNLM"/>
    </source>
</evidence>
<feature type="compositionally biased region" description="Basic and acidic residues" evidence="2">
    <location>
        <begin position="1"/>
        <end position="24"/>
    </location>
</feature>
<proteinExistence type="inferred from homology"/>
<dbReference type="HOGENOM" id="CLU_160299_1_1_5"/>
<dbReference type="InterPro" id="IPR012875">
    <property type="entry name" value="SDHF4"/>
</dbReference>
<feature type="region of interest" description="Disordered" evidence="2">
    <location>
        <begin position="1"/>
        <end position="50"/>
    </location>
</feature>
<reference evidence="3 4" key="1">
    <citation type="submission" date="2008-03" db="EMBL/GenBank/DDBJ databases">
        <title>Complete sequence of chromosome of Methylobacterium radiotolerans JCM 2831.</title>
        <authorList>
            <consortium name="US DOE Joint Genome Institute"/>
            <person name="Copeland A."/>
            <person name="Lucas S."/>
            <person name="Lapidus A."/>
            <person name="Glavina del Rio T."/>
            <person name="Dalin E."/>
            <person name="Tice H."/>
            <person name="Bruce D."/>
            <person name="Goodwin L."/>
            <person name="Pitluck S."/>
            <person name="Kiss H."/>
            <person name="Brettin T."/>
            <person name="Detter J.C."/>
            <person name="Han C."/>
            <person name="Kuske C.R."/>
            <person name="Schmutz J."/>
            <person name="Larimer F."/>
            <person name="Land M."/>
            <person name="Hauser L."/>
            <person name="Kyrpides N."/>
            <person name="Mikhailova N."/>
            <person name="Marx C.J."/>
            <person name="Richardson P."/>
        </authorList>
    </citation>
    <scope>NUCLEOTIDE SEQUENCE [LARGE SCALE GENOMIC DNA]</scope>
    <source>
        <strain evidence="4">ATCC 27329 / DSM 1819 / JCM 2831 / NBRC 15690 / NCIMB 10815 / 0-1</strain>
    </source>
</reference>
<evidence type="ECO:0000313" key="4">
    <source>
        <dbReference type="Proteomes" id="UP000006589"/>
    </source>
</evidence>
<evidence type="ECO:0000256" key="1">
    <source>
        <dbReference type="ARBA" id="ARBA00005701"/>
    </source>
</evidence>
<evidence type="ECO:0000256" key="2">
    <source>
        <dbReference type="SAM" id="MobiDB-lite"/>
    </source>
</evidence>
<dbReference type="AlphaFoldDB" id="B1M0R5"/>
<evidence type="ECO:0000313" key="3">
    <source>
        <dbReference type="EMBL" id="ACB23035.1"/>
    </source>
</evidence>
<dbReference type="eggNOG" id="COG5508">
    <property type="taxonomic scope" value="Bacteria"/>
</dbReference>
<dbReference type="Pfam" id="PF07896">
    <property type="entry name" value="DUF1674"/>
    <property type="match status" value="1"/>
</dbReference>
<dbReference type="STRING" id="426355.Mrad2831_1026"/>
<dbReference type="PATRIC" id="fig|426355.14.peg.1067"/>
<gene>
    <name evidence="3" type="ordered locus">Mrad2831_1026</name>
</gene>
<dbReference type="RefSeq" id="WP_012318028.1">
    <property type="nucleotide sequence ID" value="NC_010505.1"/>
</dbReference>
<sequence length="92" mass="10144">MQEPTARDLHRQDLHRQDPHRQDPTEEAGDGAAPPRILSPAAQRALAEAAERRAAIDARAAEIGAKPERQGRGGLEPVRYDDWEVKGLAVDF</sequence>
<dbReference type="GeneID" id="91146310"/>